<dbReference type="GO" id="GO:0003676">
    <property type="term" value="F:nucleic acid binding"/>
    <property type="evidence" value="ECO:0007669"/>
    <property type="project" value="InterPro"/>
</dbReference>
<proteinExistence type="predicted"/>
<dbReference type="PROSITE" id="PS50994">
    <property type="entry name" value="INTEGRASE"/>
    <property type="match status" value="1"/>
</dbReference>
<dbReference type="InterPro" id="IPR009057">
    <property type="entry name" value="Homeodomain-like_sf"/>
</dbReference>
<dbReference type="InterPro" id="IPR036397">
    <property type="entry name" value="RNaseH_sf"/>
</dbReference>
<comment type="caution">
    <text evidence="2">The sequence shown here is derived from an EMBL/GenBank/DDBJ whole genome shotgun (WGS) entry which is preliminary data.</text>
</comment>
<dbReference type="InterPro" id="IPR012337">
    <property type="entry name" value="RNaseH-like_sf"/>
</dbReference>
<dbReference type="SUPFAM" id="SSF53098">
    <property type="entry name" value="Ribonuclease H-like"/>
    <property type="match status" value="1"/>
</dbReference>
<dbReference type="InterPro" id="IPR001584">
    <property type="entry name" value="Integrase_cat-core"/>
</dbReference>
<dbReference type="GO" id="GO:0015074">
    <property type="term" value="P:DNA integration"/>
    <property type="evidence" value="ECO:0007669"/>
    <property type="project" value="InterPro"/>
</dbReference>
<reference evidence="2" key="1">
    <citation type="journal article" date="2020" name="mSystems">
        <title>Genome- and Community-Level Interaction Insights into Carbon Utilization and Element Cycling Functions of Hydrothermarchaeota in Hydrothermal Sediment.</title>
        <authorList>
            <person name="Zhou Z."/>
            <person name="Liu Y."/>
            <person name="Xu W."/>
            <person name="Pan J."/>
            <person name="Luo Z.H."/>
            <person name="Li M."/>
        </authorList>
    </citation>
    <scope>NUCLEOTIDE SEQUENCE [LARGE SCALE GENOMIC DNA]</scope>
    <source>
        <strain evidence="2">SpSt-300</strain>
    </source>
</reference>
<accession>A0A7C2EIF8</accession>
<protein>
    <recommendedName>
        <fullName evidence="1">Integrase catalytic domain-containing protein</fullName>
    </recommendedName>
</protein>
<dbReference type="Gene3D" id="3.30.420.10">
    <property type="entry name" value="Ribonuclease H-like superfamily/Ribonuclease H"/>
    <property type="match status" value="1"/>
</dbReference>
<dbReference type="PANTHER" id="PTHR35004">
    <property type="entry name" value="TRANSPOSASE RV3428C-RELATED"/>
    <property type="match status" value="1"/>
</dbReference>
<organism evidence="2">
    <name type="scientific">Ammonifex degensii</name>
    <dbReference type="NCBI Taxonomy" id="42838"/>
    <lineage>
        <taxon>Bacteria</taxon>
        <taxon>Bacillati</taxon>
        <taxon>Bacillota</taxon>
        <taxon>Clostridia</taxon>
        <taxon>Thermoanaerobacterales</taxon>
        <taxon>Thermoanaerobacteraceae</taxon>
        <taxon>Ammonifex</taxon>
    </lineage>
</organism>
<dbReference type="PANTHER" id="PTHR35004:SF6">
    <property type="entry name" value="TRANSPOSASE"/>
    <property type="match status" value="1"/>
</dbReference>
<gene>
    <name evidence="2" type="ORF">ENQ34_01385</name>
</gene>
<dbReference type="Pfam" id="PF09299">
    <property type="entry name" value="Mu-transpos_C"/>
    <property type="match status" value="1"/>
</dbReference>
<name>A0A7C2EIF8_9THEO</name>
<dbReference type="SUPFAM" id="SSF46689">
    <property type="entry name" value="Homeodomain-like"/>
    <property type="match status" value="1"/>
</dbReference>
<evidence type="ECO:0000313" key="2">
    <source>
        <dbReference type="EMBL" id="HEL65322.1"/>
    </source>
</evidence>
<dbReference type="AlphaFoldDB" id="A0A7C2EIF8"/>
<dbReference type="EMBL" id="DSMU01000089">
    <property type="protein sequence ID" value="HEL65322.1"/>
    <property type="molecule type" value="Genomic_DNA"/>
</dbReference>
<sequence>MAIILNLVDLQPRERAKAIQELTEREFNIPYSRKKSLSRATIYQWLKEYRQTADPAEALLSKPRSDRGVFRKLSEPQKMALIRWRSANPYRTAEQLREELMVHAVTSEGPVPSPATIARFLRSVGLDRKTLLAARRLSKKSPVKIRLAFEAPYPQRIWLADTKGPHLWVQDPRNPGELVLAKLILFIDDYSRYFCAYSYVLEETEEQVMLLFRQAVARYGVPDIFYVDRGAPYAGHSLKRAAALIGCRVLHPPAGDPSPRGKVERPMRELEEKLESELRLRKPPTLEEANEYLAAFVTQEYHRRVHSSTGQTPEERFFSFPPEYRRFVSEKALAMIFLPCVTSRVTKTGLIRLNKKQYLVPDARLYGKKVEVRYDPLEQTRVYVWCDDQFFGEAHLYAGDNDYLKRQEKLKKMLPEITVPPAESAPPYTYLERRLAAYRLEKELSLNDELAAMKAQREALSAALMGKEAPATQETGKEFGPDRFVHLLSVLLKRPFAPHERLLVHTCWRHYGPFSEELVRTTVGRLLGEGQSDLSAYLDALRLAAHFRS</sequence>
<feature type="domain" description="Integrase catalytic" evidence="1">
    <location>
        <begin position="150"/>
        <end position="321"/>
    </location>
</feature>
<dbReference type="InterPro" id="IPR015378">
    <property type="entry name" value="Transposase-like_Mu_C"/>
</dbReference>
<evidence type="ECO:0000259" key="1">
    <source>
        <dbReference type="PROSITE" id="PS50994"/>
    </source>
</evidence>